<feature type="transmembrane region" description="Helical" evidence="8">
    <location>
        <begin position="159"/>
        <end position="181"/>
    </location>
</feature>
<evidence type="ECO:0000256" key="7">
    <source>
        <dbReference type="ARBA" id="ARBA00023136"/>
    </source>
</evidence>
<comment type="subcellular location">
    <subcellularLocation>
        <location evidence="1">Cell membrane</location>
        <topology evidence="1">Multi-pass membrane protein</topology>
    </subcellularLocation>
</comment>
<evidence type="ECO:0000256" key="4">
    <source>
        <dbReference type="ARBA" id="ARBA00022475"/>
    </source>
</evidence>
<feature type="transmembrane region" description="Helical" evidence="8">
    <location>
        <begin position="251"/>
        <end position="278"/>
    </location>
</feature>
<dbReference type="CDD" id="cd06550">
    <property type="entry name" value="TM_ABC_iron-siderophores_like"/>
    <property type="match status" value="1"/>
</dbReference>
<dbReference type="GO" id="GO:0005886">
    <property type="term" value="C:plasma membrane"/>
    <property type="evidence" value="ECO:0007669"/>
    <property type="project" value="UniProtKB-SubCell"/>
</dbReference>
<feature type="transmembrane region" description="Helical" evidence="8">
    <location>
        <begin position="128"/>
        <end position="147"/>
    </location>
</feature>
<dbReference type="InterPro" id="IPR000522">
    <property type="entry name" value="ABC_transptr_permease_BtuC"/>
</dbReference>
<dbReference type="PANTHER" id="PTHR30472:SF25">
    <property type="entry name" value="ABC TRANSPORTER PERMEASE PROTEIN MJ0876-RELATED"/>
    <property type="match status" value="1"/>
</dbReference>
<organism evidence="9 10">
    <name type="scientific">Pectinatus cerevisiiphilus</name>
    <dbReference type="NCBI Taxonomy" id="86956"/>
    <lineage>
        <taxon>Bacteria</taxon>
        <taxon>Bacillati</taxon>
        <taxon>Bacillota</taxon>
        <taxon>Negativicutes</taxon>
        <taxon>Selenomonadales</taxon>
        <taxon>Selenomonadaceae</taxon>
        <taxon>Pectinatus</taxon>
    </lineage>
</organism>
<accession>A0A4R3K842</accession>
<reference evidence="9 10" key="1">
    <citation type="submission" date="2019-03" db="EMBL/GenBank/DDBJ databases">
        <title>Genomic Encyclopedia of Type Strains, Phase IV (KMG-IV): sequencing the most valuable type-strain genomes for metagenomic binning, comparative biology and taxonomic classification.</title>
        <authorList>
            <person name="Goeker M."/>
        </authorList>
    </citation>
    <scope>NUCLEOTIDE SEQUENCE [LARGE SCALE GENOMIC DNA]</scope>
    <source>
        <strain evidence="9 10">DSM 20467</strain>
    </source>
</reference>
<proteinExistence type="inferred from homology"/>
<dbReference type="EMBL" id="SMAA01000008">
    <property type="protein sequence ID" value="TCS79039.1"/>
    <property type="molecule type" value="Genomic_DNA"/>
</dbReference>
<dbReference type="InterPro" id="IPR037294">
    <property type="entry name" value="ABC_BtuC-like"/>
</dbReference>
<evidence type="ECO:0000256" key="5">
    <source>
        <dbReference type="ARBA" id="ARBA00022692"/>
    </source>
</evidence>
<keyword evidence="7 8" id="KW-0472">Membrane</keyword>
<dbReference type="GO" id="GO:0033214">
    <property type="term" value="P:siderophore-iron import into cell"/>
    <property type="evidence" value="ECO:0007669"/>
    <property type="project" value="TreeGrafter"/>
</dbReference>
<dbReference type="SUPFAM" id="SSF81345">
    <property type="entry name" value="ABC transporter involved in vitamin B12 uptake, BtuC"/>
    <property type="match status" value="1"/>
</dbReference>
<comment type="similarity">
    <text evidence="2">Belongs to the binding-protein-dependent transport system permease family. FecCD subfamily.</text>
</comment>
<dbReference type="RefSeq" id="WP_132549513.1">
    <property type="nucleotide sequence ID" value="NZ_SMAA01000008.1"/>
</dbReference>
<feature type="transmembrane region" description="Helical" evidence="8">
    <location>
        <begin position="321"/>
        <end position="338"/>
    </location>
</feature>
<name>A0A4R3K842_9FIRM</name>
<comment type="caution">
    <text evidence="9">The sequence shown here is derived from an EMBL/GenBank/DDBJ whole genome shotgun (WGS) entry which is preliminary data.</text>
</comment>
<feature type="transmembrane region" description="Helical" evidence="8">
    <location>
        <begin position="290"/>
        <end position="309"/>
    </location>
</feature>
<feature type="transmembrane region" description="Helical" evidence="8">
    <location>
        <begin position="68"/>
        <end position="88"/>
    </location>
</feature>
<feature type="transmembrane region" description="Helical" evidence="8">
    <location>
        <begin position="201"/>
        <end position="221"/>
    </location>
</feature>
<dbReference type="Pfam" id="PF01032">
    <property type="entry name" value="FecCD"/>
    <property type="match status" value="1"/>
</dbReference>
<evidence type="ECO:0000313" key="9">
    <source>
        <dbReference type="EMBL" id="TCS79039.1"/>
    </source>
</evidence>
<evidence type="ECO:0000256" key="2">
    <source>
        <dbReference type="ARBA" id="ARBA00007935"/>
    </source>
</evidence>
<evidence type="ECO:0000313" key="10">
    <source>
        <dbReference type="Proteomes" id="UP000295188"/>
    </source>
</evidence>
<evidence type="ECO:0000256" key="8">
    <source>
        <dbReference type="SAM" id="Phobius"/>
    </source>
</evidence>
<dbReference type="FunFam" id="1.10.3470.10:FF:000001">
    <property type="entry name" value="Vitamin B12 ABC transporter permease BtuC"/>
    <property type="match status" value="1"/>
</dbReference>
<dbReference type="PANTHER" id="PTHR30472">
    <property type="entry name" value="FERRIC ENTEROBACTIN TRANSPORT SYSTEM PERMEASE PROTEIN"/>
    <property type="match status" value="1"/>
</dbReference>
<gene>
    <name evidence="9" type="ORF">EDC37_10899</name>
</gene>
<sequence>MKKISVKWWIGILVITLILEIFFALSIGSVKLNNEDILATLLQGINSDIPITAPHQGPLFDIIWLLRFPRILLAGATGAGLAVCGVVMQSITKNPLADPYILGISSGASLGAVISIFLGIGTFFGNDFIGICSFIGAFSISLLVLIISQIGGKANSVKLLLTGMALNIACSSLSSFIIYFANDKEGIQTVLFWLMGSFAGAKWSILQIVLPIVFLGIIFFWTQNRILDMMLLGDYTAVTLGTDLEKYRQTYLLISAFIIGFLVYASGMIGFIGLVIPHIVRIFTGIGHRYLLPLAAITGAIFLILADVFSRTLIANTEIPVGIIVSIVGAPGFIFLIAKRTYSFGGED</sequence>
<protein>
    <submittedName>
        <fullName evidence="9">Iron complex transport system permease protein</fullName>
    </submittedName>
</protein>
<feature type="transmembrane region" description="Helical" evidence="8">
    <location>
        <begin position="7"/>
        <end position="28"/>
    </location>
</feature>
<dbReference type="Proteomes" id="UP000295188">
    <property type="component" value="Unassembled WGS sequence"/>
</dbReference>
<evidence type="ECO:0000256" key="3">
    <source>
        <dbReference type="ARBA" id="ARBA00022448"/>
    </source>
</evidence>
<keyword evidence="10" id="KW-1185">Reference proteome</keyword>
<dbReference type="AlphaFoldDB" id="A0A4R3K842"/>
<dbReference type="OrthoDB" id="9792889at2"/>
<dbReference type="Gene3D" id="1.10.3470.10">
    <property type="entry name" value="ABC transporter involved in vitamin B12 uptake, BtuC"/>
    <property type="match status" value="1"/>
</dbReference>
<feature type="transmembrane region" description="Helical" evidence="8">
    <location>
        <begin position="100"/>
        <end position="122"/>
    </location>
</feature>
<evidence type="ECO:0000256" key="1">
    <source>
        <dbReference type="ARBA" id="ARBA00004651"/>
    </source>
</evidence>
<evidence type="ECO:0000256" key="6">
    <source>
        <dbReference type="ARBA" id="ARBA00022989"/>
    </source>
</evidence>
<keyword evidence="6 8" id="KW-1133">Transmembrane helix</keyword>
<keyword evidence="5 8" id="KW-0812">Transmembrane</keyword>
<keyword evidence="3" id="KW-0813">Transport</keyword>
<keyword evidence="4" id="KW-1003">Cell membrane</keyword>
<dbReference type="GO" id="GO:0022857">
    <property type="term" value="F:transmembrane transporter activity"/>
    <property type="evidence" value="ECO:0007669"/>
    <property type="project" value="InterPro"/>
</dbReference>